<accession>A0A5J5EKS5</accession>
<comment type="caution">
    <text evidence="4">The sequence shown here is derived from an EMBL/GenBank/DDBJ whole genome shotgun (WGS) entry which is preliminary data.</text>
</comment>
<dbReference type="PROSITE" id="PS50088">
    <property type="entry name" value="ANK_REPEAT"/>
    <property type="match status" value="1"/>
</dbReference>
<dbReference type="OrthoDB" id="341259at2759"/>
<evidence type="ECO:0000313" key="4">
    <source>
        <dbReference type="EMBL" id="KAA8895669.1"/>
    </source>
</evidence>
<dbReference type="InParanoid" id="A0A5J5EKS5"/>
<proteinExistence type="predicted"/>
<keyword evidence="5" id="KW-1185">Reference proteome</keyword>
<protein>
    <submittedName>
        <fullName evidence="4">Ankyrin repeat-containing domain protein</fullName>
    </submittedName>
</protein>
<evidence type="ECO:0000256" key="3">
    <source>
        <dbReference type="PROSITE-ProRule" id="PRU00023"/>
    </source>
</evidence>
<name>A0A5J5EKS5_9PEZI</name>
<feature type="non-terminal residue" evidence="4">
    <location>
        <position position="1"/>
    </location>
</feature>
<dbReference type="GO" id="GO:0010468">
    <property type="term" value="P:regulation of gene expression"/>
    <property type="evidence" value="ECO:0007669"/>
    <property type="project" value="TreeGrafter"/>
</dbReference>
<dbReference type="InterPro" id="IPR036770">
    <property type="entry name" value="Ankyrin_rpt-contain_sf"/>
</dbReference>
<keyword evidence="1" id="KW-0677">Repeat</keyword>
<dbReference type="PROSITE" id="PS50297">
    <property type="entry name" value="ANK_REP_REGION"/>
    <property type="match status" value="1"/>
</dbReference>
<evidence type="ECO:0000256" key="1">
    <source>
        <dbReference type="ARBA" id="ARBA00022737"/>
    </source>
</evidence>
<evidence type="ECO:0000256" key="2">
    <source>
        <dbReference type="ARBA" id="ARBA00023043"/>
    </source>
</evidence>
<dbReference type="InterPro" id="IPR002110">
    <property type="entry name" value="Ankyrin_rpt"/>
</dbReference>
<dbReference type="EMBL" id="VXIS01000249">
    <property type="protein sequence ID" value="KAA8895669.1"/>
    <property type="molecule type" value="Genomic_DNA"/>
</dbReference>
<dbReference type="SUPFAM" id="SSF48403">
    <property type="entry name" value="Ankyrin repeat"/>
    <property type="match status" value="1"/>
</dbReference>
<sequence length="196" mass="21685">RDKDGRSAFAWAVYMGHHTVVEHMLCSTAIDLPSLDVNQIDTALRTPLHTAVIKDYPDVVELLLSAADVDVNAVDYAGNTPLAEALSLGCAYGMMEDVKKLLEKEDVQADIQDHNGLTPLIFATEQGHTESSRLLLENRASKDVGKVLGRTPSQMIELEFDVNEFRQALDGMLAERGMHMSLHVEITYVILQPLKI</sequence>
<dbReference type="GO" id="GO:0005634">
    <property type="term" value="C:nucleus"/>
    <property type="evidence" value="ECO:0007669"/>
    <property type="project" value="TreeGrafter"/>
</dbReference>
<feature type="repeat" description="ANK" evidence="3">
    <location>
        <begin position="115"/>
        <end position="147"/>
    </location>
</feature>
<organism evidence="4 5">
    <name type="scientific">Sphaerosporella brunnea</name>
    <dbReference type="NCBI Taxonomy" id="1250544"/>
    <lineage>
        <taxon>Eukaryota</taxon>
        <taxon>Fungi</taxon>
        <taxon>Dikarya</taxon>
        <taxon>Ascomycota</taxon>
        <taxon>Pezizomycotina</taxon>
        <taxon>Pezizomycetes</taxon>
        <taxon>Pezizales</taxon>
        <taxon>Pyronemataceae</taxon>
        <taxon>Sphaerosporella</taxon>
    </lineage>
</organism>
<dbReference type="Pfam" id="PF12796">
    <property type="entry name" value="Ank_2"/>
    <property type="match status" value="1"/>
</dbReference>
<dbReference type="Proteomes" id="UP000326924">
    <property type="component" value="Unassembled WGS sequence"/>
</dbReference>
<dbReference type="PANTHER" id="PTHR24124">
    <property type="entry name" value="ANKYRIN REPEAT FAMILY A"/>
    <property type="match status" value="1"/>
</dbReference>
<gene>
    <name evidence="4" type="ORF">FN846DRAFT_784715</name>
</gene>
<dbReference type="Pfam" id="PF13857">
    <property type="entry name" value="Ank_5"/>
    <property type="match status" value="1"/>
</dbReference>
<reference evidence="4 5" key="1">
    <citation type="submission" date="2019-09" db="EMBL/GenBank/DDBJ databases">
        <title>Draft genome of the ectomycorrhizal ascomycete Sphaerosporella brunnea.</title>
        <authorList>
            <consortium name="DOE Joint Genome Institute"/>
            <person name="Benucci G.M."/>
            <person name="Marozzi G."/>
            <person name="Antonielli L."/>
            <person name="Sanchez S."/>
            <person name="Marco P."/>
            <person name="Wang X."/>
            <person name="Falini L.B."/>
            <person name="Barry K."/>
            <person name="Haridas S."/>
            <person name="Lipzen A."/>
            <person name="Labutti K."/>
            <person name="Grigoriev I.V."/>
            <person name="Murat C."/>
            <person name="Martin F."/>
            <person name="Albertini E."/>
            <person name="Donnini D."/>
            <person name="Bonito G."/>
        </authorList>
    </citation>
    <scope>NUCLEOTIDE SEQUENCE [LARGE SCALE GENOMIC DNA]</scope>
    <source>
        <strain evidence="4 5">Sb_GMNB300</strain>
    </source>
</reference>
<dbReference type="Gene3D" id="1.25.40.20">
    <property type="entry name" value="Ankyrin repeat-containing domain"/>
    <property type="match status" value="2"/>
</dbReference>
<evidence type="ECO:0000313" key="5">
    <source>
        <dbReference type="Proteomes" id="UP000326924"/>
    </source>
</evidence>
<dbReference type="PANTHER" id="PTHR24124:SF14">
    <property type="entry name" value="CHROMOSOME UNDETERMINED SCAFFOLD_25, WHOLE GENOME SHOTGUN SEQUENCE"/>
    <property type="match status" value="1"/>
</dbReference>
<dbReference type="AlphaFoldDB" id="A0A5J5EKS5"/>
<dbReference type="SMART" id="SM00248">
    <property type="entry name" value="ANK"/>
    <property type="match status" value="3"/>
</dbReference>
<keyword evidence="2 3" id="KW-0040">ANK repeat</keyword>